<keyword evidence="3" id="KW-0731">Sigma factor</keyword>
<dbReference type="Proteomes" id="UP000232883">
    <property type="component" value="Chromosome"/>
</dbReference>
<dbReference type="SUPFAM" id="SSF88659">
    <property type="entry name" value="Sigma3 and sigma4 domains of RNA polymerase sigma factors"/>
    <property type="match status" value="1"/>
</dbReference>
<accession>A0A2K8Z9Y1</accession>
<dbReference type="GO" id="GO:0003677">
    <property type="term" value="F:DNA binding"/>
    <property type="evidence" value="ECO:0007669"/>
    <property type="project" value="InterPro"/>
</dbReference>
<dbReference type="AlphaFoldDB" id="A0A2K8Z9Y1"/>
<dbReference type="EMBL" id="CP025096">
    <property type="protein sequence ID" value="AUD06672.1"/>
    <property type="molecule type" value="Genomic_DNA"/>
</dbReference>
<dbReference type="SUPFAM" id="SSF88946">
    <property type="entry name" value="Sigma2 domain of RNA polymerase sigma factors"/>
    <property type="match status" value="1"/>
</dbReference>
<feature type="domain" description="RNA polymerase sigma-70 region 2" evidence="5">
    <location>
        <begin position="25"/>
        <end position="90"/>
    </location>
</feature>
<dbReference type="GO" id="GO:0016987">
    <property type="term" value="F:sigma factor activity"/>
    <property type="evidence" value="ECO:0007669"/>
    <property type="project" value="UniProtKB-KW"/>
</dbReference>
<evidence type="ECO:0000256" key="3">
    <source>
        <dbReference type="ARBA" id="ARBA00023082"/>
    </source>
</evidence>
<dbReference type="InterPro" id="IPR039425">
    <property type="entry name" value="RNA_pol_sigma-70-like"/>
</dbReference>
<dbReference type="InterPro" id="IPR013249">
    <property type="entry name" value="RNA_pol_sigma70_r4_t2"/>
</dbReference>
<dbReference type="InterPro" id="IPR013324">
    <property type="entry name" value="RNA_pol_sigma_r3/r4-like"/>
</dbReference>
<evidence type="ECO:0000313" key="7">
    <source>
        <dbReference type="EMBL" id="AUD06672.1"/>
    </source>
</evidence>
<dbReference type="RefSeq" id="WP_100993209.1">
    <property type="nucleotide sequence ID" value="NZ_CP025096.1"/>
</dbReference>
<organism evidence="7 8">
    <name type="scientific">Spirosoma pollinicola</name>
    <dbReference type="NCBI Taxonomy" id="2057025"/>
    <lineage>
        <taxon>Bacteria</taxon>
        <taxon>Pseudomonadati</taxon>
        <taxon>Bacteroidota</taxon>
        <taxon>Cytophagia</taxon>
        <taxon>Cytophagales</taxon>
        <taxon>Cytophagaceae</taxon>
        <taxon>Spirosoma</taxon>
    </lineage>
</organism>
<comment type="similarity">
    <text evidence="1">Belongs to the sigma-70 factor family. ECF subfamily.</text>
</comment>
<dbReference type="InterPro" id="IPR014284">
    <property type="entry name" value="RNA_pol_sigma-70_dom"/>
</dbReference>
<dbReference type="KEGG" id="spir:CWM47_35395"/>
<dbReference type="InterPro" id="IPR007627">
    <property type="entry name" value="RNA_pol_sigma70_r2"/>
</dbReference>
<dbReference type="PANTHER" id="PTHR43133:SF46">
    <property type="entry name" value="RNA POLYMERASE SIGMA-70 FACTOR ECF SUBFAMILY"/>
    <property type="match status" value="1"/>
</dbReference>
<evidence type="ECO:0000259" key="5">
    <source>
        <dbReference type="Pfam" id="PF04542"/>
    </source>
</evidence>
<dbReference type="Gene3D" id="1.10.1740.10">
    <property type="match status" value="1"/>
</dbReference>
<dbReference type="PANTHER" id="PTHR43133">
    <property type="entry name" value="RNA POLYMERASE ECF-TYPE SIGMA FACTO"/>
    <property type="match status" value="1"/>
</dbReference>
<feature type="domain" description="RNA polymerase sigma factor 70 region 4 type 2" evidence="6">
    <location>
        <begin position="125"/>
        <end position="174"/>
    </location>
</feature>
<dbReference type="Pfam" id="PF08281">
    <property type="entry name" value="Sigma70_r4_2"/>
    <property type="match status" value="1"/>
</dbReference>
<evidence type="ECO:0008006" key="9">
    <source>
        <dbReference type="Google" id="ProtNLM"/>
    </source>
</evidence>
<evidence type="ECO:0000256" key="4">
    <source>
        <dbReference type="ARBA" id="ARBA00023163"/>
    </source>
</evidence>
<keyword evidence="2" id="KW-0805">Transcription regulation</keyword>
<protein>
    <recommendedName>
        <fullName evidence="9">Sigma-70 family RNA polymerase sigma factor</fullName>
    </recommendedName>
</protein>
<dbReference type="GO" id="GO:0006352">
    <property type="term" value="P:DNA-templated transcription initiation"/>
    <property type="evidence" value="ECO:0007669"/>
    <property type="project" value="InterPro"/>
</dbReference>
<proteinExistence type="inferred from homology"/>
<dbReference type="NCBIfam" id="TIGR02937">
    <property type="entry name" value="sigma70-ECF"/>
    <property type="match status" value="1"/>
</dbReference>
<evidence type="ECO:0000313" key="8">
    <source>
        <dbReference type="Proteomes" id="UP000232883"/>
    </source>
</evidence>
<reference evidence="7 8" key="1">
    <citation type="submission" date="2017-11" db="EMBL/GenBank/DDBJ databases">
        <title>Taxonomic description and genome sequences of Spirosoma HA7 sp. nov., isolated from pollen microhabitat of Corylus avellana.</title>
        <authorList>
            <person name="Ambika Manirajan B."/>
            <person name="Suarez C."/>
            <person name="Ratering S."/>
            <person name="Geissler-Plaum R."/>
            <person name="Cardinale M."/>
            <person name="Sylvia S."/>
        </authorList>
    </citation>
    <scope>NUCLEOTIDE SEQUENCE [LARGE SCALE GENOMIC DNA]</scope>
    <source>
        <strain evidence="7 8">HA7</strain>
    </source>
</reference>
<evidence type="ECO:0000259" key="6">
    <source>
        <dbReference type="Pfam" id="PF08281"/>
    </source>
</evidence>
<evidence type="ECO:0000256" key="1">
    <source>
        <dbReference type="ARBA" id="ARBA00010641"/>
    </source>
</evidence>
<keyword evidence="4" id="KW-0804">Transcription</keyword>
<dbReference type="InterPro" id="IPR013325">
    <property type="entry name" value="RNA_pol_sigma_r2"/>
</dbReference>
<dbReference type="Pfam" id="PF04542">
    <property type="entry name" value="Sigma70_r2"/>
    <property type="match status" value="1"/>
</dbReference>
<evidence type="ECO:0000256" key="2">
    <source>
        <dbReference type="ARBA" id="ARBA00023015"/>
    </source>
</evidence>
<dbReference type="OrthoDB" id="9150024at2"/>
<name>A0A2K8Z9Y1_9BACT</name>
<dbReference type="Gene3D" id="1.10.10.10">
    <property type="entry name" value="Winged helix-like DNA-binding domain superfamily/Winged helix DNA-binding domain"/>
    <property type="match status" value="1"/>
</dbReference>
<keyword evidence="8" id="KW-1185">Reference proteome</keyword>
<sequence>MDTSNEHELWQQFQAGDEKAFSTIYSTYFSILYQYGYHIVQDEELVKDCIQTLFIEIWRSRRNLATDVAIKFYLLKAMRRQVYLSIRRQAPFVSATAFDETNQVTQSVSYEFELIVQETAQQRQAQLQRAINQLTNRQKEAITLLYINELTHAEIAEIMTLKTRSVYNLIHEAMGNLRRQLTPLNFTWPMVVLFILFDHVNSYPSVGL</sequence>
<dbReference type="InterPro" id="IPR036388">
    <property type="entry name" value="WH-like_DNA-bd_sf"/>
</dbReference>
<gene>
    <name evidence="7" type="ORF">CWM47_35395</name>
</gene>